<dbReference type="SUPFAM" id="SSF53850">
    <property type="entry name" value="Periplasmic binding protein-like II"/>
    <property type="match status" value="1"/>
</dbReference>
<dbReference type="CDD" id="cd13539">
    <property type="entry name" value="PBP2_AvModA"/>
    <property type="match status" value="1"/>
</dbReference>
<dbReference type="Pfam" id="PF13531">
    <property type="entry name" value="SBP_bac_11"/>
    <property type="match status" value="1"/>
</dbReference>
<dbReference type="InterPro" id="IPR050682">
    <property type="entry name" value="ModA/WtpA"/>
</dbReference>
<keyword evidence="3 4" id="KW-0732">Signal</keyword>
<evidence type="ECO:0000256" key="3">
    <source>
        <dbReference type="ARBA" id="ARBA00022729"/>
    </source>
</evidence>
<protein>
    <submittedName>
        <fullName evidence="5">Molybdate ABC transporter substrate-binding protein</fullName>
    </submittedName>
</protein>
<reference evidence="5 6" key="1">
    <citation type="submission" date="2020-12" db="EMBL/GenBank/DDBJ databases">
        <title>Comparative genome analysis of fungal antagonists Marinomonas ostreistagni 398 and M. spartinae 468.</title>
        <authorList>
            <person name="Fields J.L."/>
            <person name="Mavrodi O.V."/>
            <person name="Biber P.D."/>
            <person name="Indest K.J."/>
            <person name="Mavrodi D.V."/>
        </authorList>
    </citation>
    <scope>NUCLEOTIDE SEQUENCE [LARGE SCALE GENOMIC DNA]</scope>
    <source>
        <strain evidence="5 6">USM7</strain>
    </source>
</reference>
<feature type="chain" id="PRO_5045834157" evidence="4">
    <location>
        <begin position="23"/>
        <end position="254"/>
    </location>
</feature>
<comment type="caution">
    <text evidence="5">The sequence shown here is derived from an EMBL/GenBank/DDBJ whole genome shotgun (WGS) entry which is preliminary data.</text>
</comment>
<dbReference type="Proteomes" id="UP000598488">
    <property type="component" value="Unassembled WGS sequence"/>
</dbReference>
<dbReference type="RefSeq" id="WP_199461725.1">
    <property type="nucleotide sequence ID" value="NZ_JAEMUH010000004.1"/>
</dbReference>
<feature type="signal peptide" evidence="4">
    <location>
        <begin position="1"/>
        <end position="22"/>
    </location>
</feature>
<dbReference type="PANTHER" id="PTHR30632">
    <property type="entry name" value="MOLYBDATE-BINDING PERIPLASMIC PROTEIN"/>
    <property type="match status" value="1"/>
</dbReference>
<sequence>MNLLKKVVQAAVFYSVCSNALADQVHVAVASNFSGAVKALVEQFEYETEHDVVLSFGSSGKILAQIQNGAPFDVFLSADQAKPAALEVTNYAVPDTRFTYAIGALALWSSIPEFLDGSPTKLLSGEFNKIALANPKLAPYGFAATEVLSAMGVTESTQPHWVMGENISQTYQFVASGNADLGFVALSQVVSYEKVKKGSSWVVPQSLYHPIKQDAVLLTRGRYNLAAKDFMVFLKSPAALETIHSFGYQTDSKL</sequence>
<accession>A0ABS0ZAU6</accession>
<dbReference type="EMBL" id="JAEMUH010000004">
    <property type="protein sequence ID" value="MBJ7550086.1"/>
    <property type="molecule type" value="Genomic_DNA"/>
</dbReference>
<dbReference type="NCBIfam" id="TIGR01256">
    <property type="entry name" value="modA"/>
    <property type="match status" value="1"/>
</dbReference>
<organism evidence="5 6">
    <name type="scientific">Marinomonas ostreistagni</name>
    <dbReference type="NCBI Taxonomy" id="359209"/>
    <lineage>
        <taxon>Bacteria</taxon>
        <taxon>Pseudomonadati</taxon>
        <taxon>Pseudomonadota</taxon>
        <taxon>Gammaproteobacteria</taxon>
        <taxon>Oceanospirillales</taxon>
        <taxon>Oceanospirillaceae</taxon>
        <taxon>Marinomonas</taxon>
    </lineage>
</organism>
<dbReference type="Gene3D" id="3.40.190.10">
    <property type="entry name" value="Periplasmic binding protein-like II"/>
    <property type="match status" value="2"/>
</dbReference>
<gene>
    <name evidence="5" type="primary">modA</name>
    <name evidence="5" type="ORF">JHD44_05300</name>
</gene>
<proteinExistence type="inferred from homology"/>
<comment type="similarity">
    <text evidence="1">Belongs to the bacterial solute-binding protein ModA family.</text>
</comment>
<dbReference type="InterPro" id="IPR044084">
    <property type="entry name" value="AvModA-like_subst-bd"/>
</dbReference>
<evidence type="ECO:0000313" key="6">
    <source>
        <dbReference type="Proteomes" id="UP000598488"/>
    </source>
</evidence>
<evidence type="ECO:0000313" key="5">
    <source>
        <dbReference type="EMBL" id="MBJ7550086.1"/>
    </source>
</evidence>
<dbReference type="InterPro" id="IPR005950">
    <property type="entry name" value="ModA"/>
</dbReference>
<keyword evidence="6" id="KW-1185">Reference proteome</keyword>
<dbReference type="PANTHER" id="PTHR30632:SF14">
    <property type="entry name" value="TUNGSTATE_MOLYBDATE_CHROMATE-BINDING PROTEIN MODA"/>
    <property type="match status" value="1"/>
</dbReference>
<keyword evidence="2" id="KW-0479">Metal-binding</keyword>
<dbReference type="PIRSF" id="PIRSF004846">
    <property type="entry name" value="ModA"/>
    <property type="match status" value="1"/>
</dbReference>
<evidence type="ECO:0000256" key="1">
    <source>
        <dbReference type="ARBA" id="ARBA00009175"/>
    </source>
</evidence>
<evidence type="ECO:0000256" key="4">
    <source>
        <dbReference type="SAM" id="SignalP"/>
    </source>
</evidence>
<name>A0ABS0ZAU6_9GAMM</name>
<evidence type="ECO:0000256" key="2">
    <source>
        <dbReference type="ARBA" id="ARBA00022723"/>
    </source>
</evidence>